<accession>D7LYM4</accession>
<dbReference type="eggNOG" id="KOG2664">
    <property type="taxonomic scope" value="Eukaryota"/>
</dbReference>
<feature type="compositionally biased region" description="Basic residues" evidence="1">
    <location>
        <begin position="24"/>
        <end position="39"/>
    </location>
</feature>
<feature type="compositionally biased region" description="Basic and acidic residues" evidence="1">
    <location>
        <begin position="45"/>
        <end position="54"/>
    </location>
</feature>
<keyword evidence="3" id="KW-1185">Reference proteome</keyword>
<evidence type="ECO:0000313" key="3">
    <source>
        <dbReference type="Proteomes" id="UP000008694"/>
    </source>
</evidence>
<reference evidence="3" key="1">
    <citation type="journal article" date="2011" name="Nat. Genet.">
        <title>The Arabidopsis lyrata genome sequence and the basis of rapid genome size change.</title>
        <authorList>
            <person name="Hu T.T."/>
            <person name="Pattyn P."/>
            <person name="Bakker E.G."/>
            <person name="Cao J."/>
            <person name="Cheng J.-F."/>
            <person name="Clark R.M."/>
            <person name="Fahlgren N."/>
            <person name="Fawcett J.A."/>
            <person name="Grimwood J."/>
            <person name="Gundlach H."/>
            <person name="Haberer G."/>
            <person name="Hollister J.D."/>
            <person name="Ossowski S."/>
            <person name="Ottilar R.P."/>
            <person name="Salamov A.A."/>
            <person name="Schneeberger K."/>
            <person name="Spannagl M."/>
            <person name="Wang X."/>
            <person name="Yang L."/>
            <person name="Nasrallah M.E."/>
            <person name="Bergelson J."/>
            <person name="Carrington J.C."/>
            <person name="Gaut B.S."/>
            <person name="Schmutz J."/>
            <person name="Mayer K.F.X."/>
            <person name="Van de Peer Y."/>
            <person name="Grigoriev I.V."/>
            <person name="Nordborg M."/>
            <person name="Weigel D."/>
            <person name="Guo Y.-L."/>
        </authorList>
    </citation>
    <scope>NUCLEOTIDE SEQUENCE [LARGE SCALE GENOMIC DNA]</scope>
    <source>
        <strain evidence="3">cv. MN47</strain>
    </source>
</reference>
<dbReference type="STRING" id="81972.D7LYM4"/>
<dbReference type="AlphaFoldDB" id="D7LYM4"/>
<dbReference type="Proteomes" id="UP000008694">
    <property type="component" value="Unassembled WGS sequence"/>
</dbReference>
<gene>
    <name evidence="2" type="ORF">ARALYDRAFT_661775</name>
</gene>
<evidence type="ECO:0000313" key="2">
    <source>
        <dbReference type="EMBL" id="EFH48127.1"/>
    </source>
</evidence>
<dbReference type="HOGENOM" id="CLU_3056565_0_0_1"/>
<evidence type="ECO:0000256" key="1">
    <source>
        <dbReference type="SAM" id="MobiDB-lite"/>
    </source>
</evidence>
<protein>
    <submittedName>
        <fullName evidence="2">Predicted protein</fullName>
    </submittedName>
</protein>
<dbReference type="EMBL" id="GL348718">
    <property type="protein sequence ID" value="EFH48127.1"/>
    <property type="molecule type" value="Genomic_DNA"/>
</dbReference>
<sequence length="54" mass="6265">MAMKEAFPEDDLSQKELEQSLNASHHKNPSAGRAKRRRTVNNTEVQKRTEKKNE</sequence>
<feature type="non-terminal residue" evidence="2">
    <location>
        <position position="54"/>
    </location>
</feature>
<organism evidence="3">
    <name type="scientific">Arabidopsis lyrata subsp. lyrata</name>
    <name type="common">Lyre-leaved rock-cress</name>
    <dbReference type="NCBI Taxonomy" id="81972"/>
    <lineage>
        <taxon>Eukaryota</taxon>
        <taxon>Viridiplantae</taxon>
        <taxon>Streptophyta</taxon>
        <taxon>Embryophyta</taxon>
        <taxon>Tracheophyta</taxon>
        <taxon>Spermatophyta</taxon>
        <taxon>Magnoliopsida</taxon>
        <taxon>eudicotyledons</taxon>
        <taxon>Gunneridae</taxon>
        <taxon>Pentapetalae</taxon>
        <taxon>rosids</taxon>
        <taxon>malvids</taxon>
        <taxon>Brassicales</taxon>
        <taxon>Brassicaceae</taxon>
        <taxon>Camelineae</taxon>
        <taxon>Arabidopsis</taxon>
    </lineage>
</organism>
<dbReference type="Gramene" id="Al_scaffold_0006_1840">
    <property type="protein sequence ID" value="Al_scaffold_0006_1840"/>
    <property type="gene ID" value="Al_scaffold_0006_1840"/>
</dbReference>
<feature type="region of interest" description="Disordered" evidence="1">
    <location>
        <begin position="1"/>
        <end position="54"/>
    </location>
</feature>
<name>D7LYM4_ARALL</name>
<proteinExistence type="predicted"/>